<feature type="domain" description="HVO-2525 N-terminal" evidence="4">
    <location>
        <begin position="3"/>
        <end position="138"/>
    </location>
</feature>
<dbReference type="AlphaFoldDB" id="A0A6B0T2Z3"/>
<name>A0A6B0T2Z3_9EURY</name>
<keyword evidence="6" id="KW-1185">Reference proteome</keyword>
<dbReference type="PANTHER" id="PTHR34236:SF1">
    <property type="entry name" value="DIMETHYL SULFOXIDE REDUCTASE TRANSCRIPTIONAL ACTIVATOR"/>
    <property type="match status" value="1"/>
</dbReference>
<protein>
    <submittedName>
        <fullName evidence="5">Helix-turn-helix domain-containing protein</fullName>
    </submittedName>
</protein>
<comment type="caution">
    <text evidence="5">The sequence shown here is derived from an EMBL/GenBank/DDBJ whole genome shotgun (WGS) entry which is preliminary data.</text>
</comment>
<evidence type="ECO:0000313" key="5">
    <source>
        <dbReference type="EMBL" id="MXR52444.1"/>
    </source>
</evidence>
<dbReference type="InterPro" id="IPR056486">
    <property type="entry name" value="HVO_2525_N"/>
</dbReference>
<dbReference type="RefSeq" id="WP_368278415.1">
    <property type="nucleotide sequence ID" value="NZ_WUUT01000005.1"/>
</dbReference>
<evidence type="ECO:0000256" key="2">
    <source>
        <dbReference type="ARBA" id="ARBA00023163"/>
    </source>
</evidence>
<dbReference type="Pfam" id="PF04967">
    <property type="entry name" value="HTH_10"/>
    <property type="match status" value="1"/>
</dbReference>
<evidence type="ECO:0000313" key="6">
    <source>
        <dbReference type="Proteomes" id="UP000466535"/>
    </source>
</evidence>
<keyword evidence="1" id="KW-0805">Transcription regulation</keyword>
<keyword evidence="2" id="KW-0804">Transcription</keyword>
<sequence>MIDISMEMEQQDCPFIDTTADYDVSFSSFQWNFDGGDRELETRMVVEGQSREALDNALQALQDHRNMYSCTLRKRMGNTAHIRTTIDETDAMETIREYDGYVTGPFHIEGGSETWHVGFDSTHSADNTLSDLDRNNEFTIISRRQTALAEMQELIEKRDAAIELLRGSQSLTATERKTIATAFESGYFQSPRETTLSDLAEEFDISKPGVSKNLRRGQRKITQSVAGALEHLDDPE</sequence>
<proteinExistence type="predicted"/>
<dbReference type="InterPro" id="IPR007050">
    <property type="entry name" value="HTH_bacterioopsin"/>
</dbReference>
<reference evidence="5 6" key="1">
    <citation type="submission" date="2019-12" db="EMBL/GenBank/DDBJ databases">
        <title>Isolation and characterization of three novel carbon monoxide-oxidizing members of Halobacteria from salione crusts and soils.</title>
        <authorList>
            <person name="Myers M.R."/>
            <person name="King G.M."/>
        </authorList>
    </citation>
    <scope>NUCLEOTIDE SEQUENCE [LARGE SCALE GENOMIC DNA]</scope>
    <source>
        <strain evidence="5 6">WSH3</strain>
    </source>
</reference>
<gene>
    <name evidence="5" type="ORF">GRX03_12615</name>
</gene>
<dbReference type="Pfam" id="PF24279">
    <property type="entry name" value="HVO_2525_N"/>
    <property type="match status" value="1"/>
</dbReference>
<dbReference type="EMBL" id="WUUT01000005">
    <property type="protein sequence ID" value="MXR52444.1"/>
    <property type="molecule type" value="Genomic_DNA"/>
</dbReference>
<evidence type="ECO:0000256" key="1">
    <source>
        <dbReference type="ARBA" id="ARBA00023015"/>
    </source>
</evidence>
<dbReference type="Proteomes" id="UP000466535">
    <property type="component" value="Unassembled WGS sequence"/>
</dbReference>
<evidence type="ECO:0000259" key="3">
    <source>
        <dbReference type="Pfam" id="PF04967"/>
    </source>
</evidence>
<organism evidence="5 6">
    <name type="scientific">Halovenus carboxidivorans</name>
    <dbReference type="NCBI Taxonomy" id="2692199"/>
    <lineage>
        <taxon>Archaea</taxon>
        <taxon>Methanobacteriati</taxon>
        <taxon>Methanobacteriota</taxon>
        <taxon>Stenosarchaea group</taxon>
        <taxon>Halobacteria</taxon>
        <taxon>Halobacteriales</taxon>
        <taxon>Haloarculaceae</taxon>
        <taxon>Halovenus</taxon>
    </lineage>
</organism>
<feature type="domain" description="HTH bat-type" evidence="3">
    <location>
        <begin position="171"/>
        <end position="222"/>
    </location>
</feature>
<dbReference type="PANTHER" id="PTHR34236">
    <property type="entry name" value="DIMETHYL SULFOXIDE REDUCTASE TRANSCRIPTIONAL ACTIVATOR"/>
    <property type="match status" value="1"/>
</dbReference>
<evidence type="ECO:0000259" key="4">
    <source>
        <dbReference type="Pfam" id="PF24279"/>
    </source>
</evidence>
<accession>A0A6B0T2Z3</accession>